<comment type="subcellular location">
    <subcellularLocation>
        <location evidence="1">Nucleus</location>
    </subcellularLocation>
</comment>
<evidence type="ECO:0000256" key="3">
    <source>
        <dbReference type="ARBA" id="ARBA00023242"/>
    </source>
</evidence>
<dbReference type="PANTHER" id="PTHR46380">
    <property type="entry name" value="CYCLIN-D-BINDING MYB-LIKE TRANSCRIPTION FACTOR 1"/>
    <property type="match status" value="1"/>
</dbReference>
<evidence type="ECO:0000256" key="4">
    <source>
        <dbReference type="SAM" id="MobiDB-lite"/>
    </source>
</evidence>
<dbReference type="EMBL" id="IACJ01070711">
    <property type="protein sequence ID" value="LAA47197.1"/>
    <property type="molecule type" value="Transcribed_RNA"/>
</dbReference>
<evidence type="ECO:0000256" key="1">
    <source>
        <dbReference type="ARBA" id="ARBA00004123"/>
    </source>
</evidence>
<dbReference type="GO" id="GO:0000978">
    <property type="term" value="F:RNA polymerase II cis-regulatory region sequence-specific DNA binding"/>
    <property type="evidence" value="ECO:0007669"/>
    <property type="project" value="TreeGrafter"/>
</dbReference>
<keyword evidence="2" id="KW-0238">DNA-binding</keyword>
<evidence type="ECO:0000256" key="2">
    <source>
        <dbReference type="ARBA" id="ARBA00023125"/>
    </source>
</evidence>
<feature type="region of interest" description="Disordered" evidence="4">
    <location>
        <begin position="47"/>
        <end position="70"/>
    </location>
</feature>
<dbReference type="InterPro" id="IPR051651">
    <property type="entry name" value="DMTF1_DNA-bind_reg"/>
</dbReference>
<name>A0A2D4FIB8_MICCO</name>
<evidence type="ECO:0000313" key="5">
    <source>
        <dbReference type="EMBL" id="LAA47197.1"/>
    </source>
</evidence>
<reference evidence="5" key="2">
    <citation type="submission" date="2017-11" db="EMBL/GenBank/DDBJ databases">
        <title>Coralsnake Venomics: Analyses of Venom Gland Transcriptomes and Proteomes of Six Brazilian Taxa.</title>
        <authorList>
            <person name="Aird S.D."/>
            <person name="Jorge da Silva N."/>
            <person name="Qiu L."/>
            <person name="Villar-Briones A."/>
            <person name="Aparecida-Saddi V."/>
            <person name="Campos-Telles M.P."/>
            <person name="Grau M."/>
            <person name="Mikheyev A.S."/>
        </authorList>
    </citation>
    <scope>NUCLEOTIDE SEQUENCE</scope>
    <source>
        <tissue evidence="5">Venom_gland</tissue>
    </source>
</reference>
<reference evidence="5" key="1">
    <citation type="submission" date="2017-07" db="EMBL/GenBank/DDBJ databases">
        <authorList>
            <person name="Mikheyev A."/>
            <person name="Grau M."/>
        </authorList>
    </citation>
    <scope>NUCLEOTIDE SEQUENCE</scope>
    <source>
        <tissue evidence="5">Venom_gland</tissue>
    </source>
</reference>
<dbReference type="PANTHER" id="PTHR46380:SF2">
    <property type="entry name" value="CYCLIN-D-BINDING MYB-LIKE TRANSCRIPTION FACTOR 1"/>
    <property type="match status" value="1"/>
</dbReference>
<proteinExistence type="predicted"/>
<keyword evidence="3" id="KW-0539">Nucleus</keyword>
<dbReference type="GO" id="GO:0005634">
    <property type="term" value="C:nucleus"/>
    <property type="evidence" value="ECO:0007669"/>
    <property type="project" value="UniProtKB-SubCell"/>
</dbReference>
<sequence length="170" mass="18605">MAEGWSSVRSPQWLRSKWWTIKRQIANHKEVSFPVLIKGLRQLHESQKNAPAHQLPDAKSFPGLPNSHPGAGVQHVQIRVARLEDSSVCSPASVAALQIPLQITHVSSADSPAASVDSETITLNSGTLQTFEILPVSITEFDLLTSVCSEEVSTEMFKALAQRSPTRVPF</sequence>
<organism evidence="5">
    <name type="scientific">Micrurus corallinus</name>
    <name type="common">Brazilian coral snake</name>
    <dbReference type="NCBI Taxonomy" id="54390"/>
    <lineage>
        <taxon>Eukaryota</taxon>
        <taxon>Metazoa</taxon>
        <taxon>Chordata</taxon>
        <taxon>Craniata</taxon>
        <taxon>Vertebrata</taxon>
        <taxon>Euteleostomi</taxon>
        <taxon>Lepidosauria</taxon>
        <taxon>Squamata</taxon>
        <taxon>Bifurcata</taxon>
        <taxon>Unidentata</taxon>
        <taxon>Episquamata</taxon>
        <taxon>Toxicofera</taxon>
        <taxon>Serpentes</taxon>
        <taxon>Colubroidea</taxon>
        <taxon>Elapidae</taxon>
        <taxon>Elapinae</taxon>
        <taxon>Micrurus</taxon>
    </lineage>
</organism>
<dbReference type="GO" id="GO:0000981">
    <property type="term" value="F:DNA-binding transcription factor activity, RNA polymerase II-specific"/>
    <property type="evidence" value="ECO:0007669"/>
    <property type="project" value="TreeGrafter"/>
</dbReference>
<dbReference type="AlphaFoldDB" id="A0A2D4FIB8"/>
<protein>
    <submittedName>
        <fullName evidence="5">Uncharacterized protein</fullName>
    </submittedName>
</protein>
<accession>A0A2D4FIB8</accession>